<gene>
    <name evidence="2" type="ORF">VBApiPXC38_52</name>
</gene>
<feature type="compositionally biased region" description="Basic and acidic residues" evidence="1">
    <location>
        <begin position="47"/>
        <end position="57"/>
    </location>
</feature>
<feature type="region of interest" description="Disordered" evidence="1">
    <location>
        <begin position="37"/>
        <end position="57"/>
    </location>
</feature>
<reference evidence="2 3" key="1">
    <citation type="submission" date="2019-09" db="EMBL/GenBank/DDBJ databases">
        <title>The characteristics and genome analysis of VB_ApiP_XC38, a novel N4-like phage Infecting Acinetobacter pittii.</title>
        <authorList>
            <person name="Cheng M."/>
        </authorList>
    </citation>
    <scope>NUCLEOTIDE SEQUENCE [LARGE SCALE GENOMIC DNA]</scope>
</reference>
<keyword evidence="2" id="KW-0808">Transferase</keyword>
<protein>
    <submittedName>
        <fullName evidence="2">Histidine kinase</fullName>
    </submittedName>
</protein>
<evidence type="ECO:0000256" key="1">
    <source>
        <dbReference type="SAM" id="MobiDB-lite"/>
    </source>
</evidence>
<organism evidence="2 3">
    <name type="scientific">Acinetobacter phage VB_ApiP_XC38</name>
    <dbReference type="NCBI Taxonomy" id="2655002"/>
    <lineage>
        <taxon>Viruses</taxon>
        <taxon>Duplodnaviria</taxon>
        <taxon>Heunggongvirae</taxon>
        <taxon>Uroviricota</taxon>
        <taxon>Caudoviricetes</taxon>
        <taxon>Schitoviridae</taxon>
        <taxon>Exceevirus</taxon>
        <taxon>Exceevirus Xc38</taxon>
    </lineage>
</organism>
<accession>A0A5P8PR39</accession>
<proteinExistence type="predicted"/>
<dbReference type="GO" id="GO:0016301">
    <property type="term" value="F:kinase activity"/>
    <property type="evidence" value="ECO:0007669"/>
    <property type="project" value="UniProtKB-KW"/>
</dbReference>
<keyword evidence="3" id="KW-1185">Reference proteome</keyword>
<dbReference type="Proteomes" id="UP000326537">
    <property type="component" value="Segment"/>
</dbReference>
<name>A0A5P8PR39_9CAUD</name>
<dbReference type="EMBL" id="MN508356">
    <property type="protein sequence ID" value="QFR59739.1"/>
    <property type="molecule type" value="Genomic_DNA"/>
</dbReference>
<sequence>MSNRKPRFTPITINATTLNALADEVAALTEEVASLKKQLASKGGTPKPKETPPEGEG</sequence>
<evidence type="ECO:0000313" key="3">
    <source>
        <dbReference type="Proteomes" id="UP000326537"/>
    </source>
</evidence>
<keyword evidence="2" id="KW-0418">Kinase</keyword>
<evidence type="ECO:0000313" key="2">
    <source>
        <dbReference type="EMBL" id="QFR59739.1"/>
    </source>
</evidence>